<proteinExistence type="predicted"/>
<organism evidence="1 2">
    <name type="scientific">Devosia salina</name>
    <dbReference type="NCBI Taxonomy" id="2860336"/>
    <lineage>
        <taxon>Bacteria</taxon>
        <taxon>Pseudomonadati</taxon>
        <taxon>Pseudomonadota</taxon>
        <taxon>Alphaproteobacteria</taxon>
        <taxon>Hyphomicrobiales</taxon>
        <taxon>Devosiaceae</taxon>
        <taxon>Devosia</taxon>
    </lineage>
</organism>
<gene>
    <name evidence="1" type="ORF">K1X15_12695</name>
</gene>
<name>A0ABX8WDJ5_9HYPH</name>
<dbReference type="EMBL" id="CP080590">
    <property type="protein sequence ID" value="QYO75497.1"/>
    <property type="molecule type" value="Genomic_DNA"/>
</dbReference>
<dbReference type="RefSeq" id="WP_220303996.1">
    <property type="nucleotide sequence ID" value="NZ_CP080590.1"/>
</dbReference>
<keyword evidence="2" id="KW-1185">Reference proteome</keyword>
<dbReference type="Proteomes" id="UP000825799">
    <property type="component" value="Chromosome"/>
</dbReference>
<reference evidence="1 2" key="1">
    <citation type="submission" date="2021-08" db="EMBL/GenBank/DDBJ databases">
        <title>Devosia salina sp. nov., isolated from the South China Sea sediment.</title>
        <authorList>
            <person name="Zhou Z."/>
        </authorList>
    </citation>
    <scope>NUCLEOTIDE SEQUENCE [LARGE SCALE GENOMIC DNA]</scope>
    <source>
        <strain evidence="1 2">SCS-3</strain>
    </source>
</reference>
<evidence type="ECO:0000313" key="2">
    <source>
        <dbReference type="Proteomes" id="UP000825799"/>
    </source>
</evidence>
<protein>
    <submittedName>
        <fullName evidence="1">Uncharacterized protein</fullName>
    </submittedName>
</protein>
<evidence type="ECO:0000313" key="1">
    <source>
        <dbReference type="EMBL" id="QYO75497.1"/>
    </source>
</evidence>
<sequence>MFYKTYGGEAIERIAGHAGGKLLRRLRQMGTPAVVQFRYPAYGKEWCSFTAGRMPQSMIELFLQSEGNWEAMDYGWDVMIKRDVPAANIVAVVRIDNPDVAA</sequence>
<accession>A0ABX8WDJ5</accession>